<evidence type="ECO:0000259" key="1">
    <source>
        <dbReference type="Pfam" id="PF07872"/>
    </source>
</evidence>
<sequence>MRLVKRQAVRFTFHDPSDPDYTLSRTYGSIKQTAQDDELLAFGKALAALLPGDQLANVQVTIASDVEAD</sequence>
<comment type="caution">
    <text evidence="2">The sequence shown here is derived from an EMBL/GenBank/DDBJ whole genome shotgun (WGS) entry which is preliminary data.</text>
</comment>
<dbReference type="InterPro" id="IPR012454">
    <property type="entry name" value="DUF1659"/>
</dbReference>
<protein>
    <recommendedName>
        <fullName evidence="1">DUF1659 domain-containing protein</fullName>
    </recommendedName>
</protein>
<keyword evidence="3" id="KW-1185">Reference proteome</keyword>
<organism evidence="2 3">
    <name type="scientific">Lacticaseibacillus suilingensis</name>
    <dbReference type="NCBI Taxonomy" id="2799577"/>
    <lineage>
        <taxon>Bacteria</taxon>
        <taxon>Bacillati</taxon>
        <taxon>Bacillota</taxon>
        <taxon>Bacilli</taxon>
        <taxon>Lactobacillales</taxon>
        <taxon>Lactobacillaceae</taxon>
        <taxon>Lacticaseibacillus</taxon>
    </lineage>
</organism>
<evidence type="ECO:0000313" key="2">
    <source>
        <dbReference type="EMBL" id="MFD1397968.1"/>
    </source>
</evidence>
<dbReference type="RefSeq" id="WP_204119639.1">
    <property type="nucleotide sequence ID" value="NZ_BOLV01000020.1"/>
</dbReference>
<dbReference type="EMBL" id="JBHTOA010000014">
    <property type="protein sequence ID" value="MFD1397968.1"/>
    <property type="molecule type" value="Genomic_DNA"/>
</dbReference>
<dbReference type="Pfam" id="PF07872">
    <property type="entry name" value="DUF1659"/>
    <property type="match status" value="1"/>
</dbReference>
<dbReference type="Proteomes" id="UP001597199">
    <property type="component" value="Unassembled WGS sequence"/>
</dbReference>
<gene>
    <name evidence="2" type="ORF">ACFQ41_01440</name>
</gene>
<proteinExistence type="predicted"/>
<feature type="domain" description="DUF1659" evidence="1">
    <location>
        <begin position="20"/>
        <end position="66"/>
    </location>
</feature>
<name>A0ABW4BD36_9LACO</name>
<evidence type="ECO:0000313" key="3">
    <source>
        <dbReference type="Proteomes" id="UP001597199"/>
    </source>
</evidence>
<reference evidence="3" key="1">
    <citation type="journal article" date="2019" name="Int. J. Syst. Evol. Microbiol.">
        <title>The Global Catalogue of Microorganisms (GCM) 10K type strain sequencing project: providing services to taxonomists for standard genome sequencing and annotation.</title>
        <authorList>
            <consortium name="The Broad Institute Genomics Platform"/>
            <consortium name="The Broad Institute Genome Sequencing Center for Infectious Disease"/>
            <person name="Wu L."/>
            <person name="Ma J."/>
        </authorList>
    </citation>
    <scope>NUCLEOTIDE SEQUENCE [LARGE SCALE GENOMIC DNA]</scope>
    <source>
        <strain evidence="3">CCM 9110</strain>
    </source>
</reference>
<accession>A0ABW4BD36</accession>